<dbReference type="PANTHER" id="PTHR43777:SF1">
    <property type="entry name" value="MOLYBDENUM COFACTOR CYTIDYLYLTRANSFERASE"/>
    <property type="match status" value="1"/>
</dbReference>
<feature type="domain" description="MobA-like NTP transferase" evidence="1">
    <location>
        <begin position="4"/>
        <end position="166"/>
    </location>
</feature>
<dbReference type="AlphaFoldDB" id="A0A512BCJ3"/>
<dbReference type="GO" id="GO:0016301">
    <property type="term" value="F:kinase activity"/>
    <property type="evidence" value="ECO:0007669"/>
    <property type="project" value="UniProtKB-KW"/>
</dbReference>
<keyword evidence="2" id="KW-0418">Kinase</keyword>
<keyword evidence="2" id="KW-0808">Transferase</keyword>
<dbReference type="CDD" id="cd04182">
    <property type="entry name" value="GT_2_like_f"/>
    <property type="match status" value="1"/>
</dbReference>
<gene>
    <name evidence="2" type="ORF">SAE01_20730</name>
</gene>
<evidence type="ECO:0000313" key="3">
    <source>
        <dbReference type="Proteomes" id="UP000321513"/>
    </source>
</evidence>
<reference evidence="2 3" key="1">
    <citation type="submission" date="2019-07" db="EMBL/GenBank/DDBJ databases">
        <title>Whole genome shotgun sequence of Segetibacter aerophilus NBRC 106135.</title>
        <authorList>
            <person name="Hosoyama A."/>
            <person name="Uohara A."/>
            <person name="Ohji S."/>
            <person name="Ichikawa N."/>
        </authorList>
    </citation>
    <scope>NUCLEOTIDE SEQUENCE [LARGE SCALE GENOMIC DNA]</scope>
    <source>
        <strain evidence="2 3">NBRC 106135</strain>
    </source>
</reference>
<dbReference type="RefSeq" id="WP_147203703.1">
    <property type="nucleotide sequence ID" value="NZ_BJYT01000007.1"/>
</dbReference>
<dbReference type="Proteomes" id="UP000321513">
    <property type="component" value="Unassembled WGS sequence"/>
</dbReference>
<comment type="caution">
    <text evidence="2">The sequence shown here is derived from an EMBL/GenBank/DDBJ whole genome shotgun (WGS) entry which is preliminary data.</text>
</comment>
<dbReference type="OrthoDB" id="9779263at2"/>
<evidence type="ECO:0000259" key="1">
    <source>
        <dbReference type="Pfam" id="PF12804"/>
    </source>
</evidence>
<accession>A0A512BCJ3</accession>
<dbReference type="GO" id="GO:0016779">
    <property type="term" value="F:nucleotidyltransferase activity"/>
    <property type="evidence" value="ECO:0007669"/>
    <property type="project" value="UniProtKB-ARBA"/>
</dbReference>
<keyword evidence="3" id="KW-1185">Reference proteome</keyword>
<dbReference type="InterPro" id="IPR025877">
    <property type="entry name" value="MobA-like_NTP_Trfase"/>
</dbReference>
<dbReference type="InterPro" id="IPR029044">
    <property type="entry name" value="Nucleotide-diphossugar_trans"/>
</dbReference>
<sequence length="193" mass="20954">MIAVIILAAGESSRLGRAKQRLEYKGKTLLNHAIDTAIEAAVGPVIVVMGARENEIVSEIDTKKILVAHNARWQEGTASSIHAGLTAAMQKYPELDSVILMVCDQPYVDPSLLKNLADTRNTSNKSIVASSYNDTVGVPALFDKRFFPELLSLKGDEGGKKVLFHHDADISTVPFPEGSIDIDTESDYQSLSK</sequence>
<dbReference type="PANTHER" id="PTHR43777">
    <property type="entry name" value="MOLYBDENUM COFACTOR CYTIDYLYLTRANSFERASE"/>
    <property type="match status" value="1"/>
</dbReference>
<organism evidence="2 3">
    <name type="scientific">Segetibacter aerophilus</name>
    <dbReference type="NCBI Taxonomy" id="670293"/>
    <lineage>
        <taxon>Bacteria</taxon>
        <taxon>Pseudomonadati</taxon>
        <taxon>Bacteroidota</taxon>
        <taxon>Chitinophagia</taxon>
        <taxon>Chitinophagales</taxon>
        <taxon>Chitinophagaceae</taxon>
        <taxon>Segetibacter</taxon>
    </lineage>
</organism>
<name>A0A512BCJ3_9BACT</name>
<protein>
    <submittedName>
        <fullName evidence="2">4-diphosphocytidyl-2C-methyl-D-erythritol kinase</fullName>
    </submittedName>
</protein>
<proteinExistence type="predicted"/>
<dbReference type="Gene3D" id="3.90.550.10">
    <property type="entry name" value="Spore Coat Polysaccharide Biosynthesis Protein SpsA, Chain A"/>
    <property type="match status" value="1"/>
</dbReference>
<dbReference type="Pfam" id="PF12804">
    <property type="entry name" value="NTP_transf_3"/>
    <property type="match status" value="1"/>
</dbReference>
<evidence type="ECO:0000313" key="2">
    <source>
        <dbReference type="EMBL" id="GEO09577.1"/>
    </source>
</evidence>
<dbReference type="EMBL" id="BJYT01000007">
    <property type="protein sequence ID" value="GEO09577.1"/>
    <property type="molecule type" value="Genomic_DNA"/>
</dbReference>
<dbReference type="SUPFAM" id="SSF53448">
    <property type="entry name" value="Nucleotide-diphospho-sugar transferases"/>
    <property type="match status" value="1"/>
</dbReference>